<dbReference type="Gene3D" id="1.10.10.10">
    <property type="entry name" value="Winged helix-like DNA-binding domain superfamily/Winged helix DNA-binding domain"/>
    <property type="match status" value="1"/>
</dbReference>
<sequence>MKRKVYQQLHLDNQLCFSVYSLSRLITQAYQPLLKKLELTYPQYLVMLVLWQAQEEERLPVSVKYLCERLLLDTGTVTPLLKRMEASGLLVRSRSSEDERVVLVALTDRGWALREQAASVPQDILCATAVDAAEALSLKERLQSLINRWRCRNSC</sequence>
<keyword evidence="8" id="KW-1185">Reference proteome</keyword>
<evidence type="ECO:0000256" key="3">
    <source>
        <dbReference type="ARBA" id="ARBA00023015"/>
    </source>
</evidence>
<proteinExistence type="predicted"/>
<dbReference type="InterPro" id="IPR036388">
    <property type="entry name" value="WH-like_DNA-bd_sf"/>
</dbReference>
<dbReference type="RefSeq" id="WP_260976455.1">
    <property type="nucleotide sequence ID" value="NZ_JAOANI010000019.1"/>
</dbReference>
<evidence type="ECO:0000259" key="6">
    <source>
        <dbReference type="PROSITE" id="PS50995"/>
    </source>
</evidence>
<dbReference type="AlphaFoldDB" id="A0A9X2WFP5"/>
<evidence type="ECO:0000256" key="2">
    <source>
        <dbReference type="ARBA" id="ARBA00022490"/>
    </source>
</evidence>
<reference evidence="7" key="2">
    <citation type="submission" date="2022-08" db="EMBL/GenBank/DDBJ databases">
        <authorList>
            <person name="Dong C."/>
        </authorList>
    </citation>
    <scope>NUCLEOTIDE SEQUENCE</scope>
    <source>
        <strain evidence="7">59MF3M-4</strain>
    </source>
</reference>
<keyword evidence="4" id="KW-0238">DNA-binding</keyword>
<dbReference type="PROSITE" id="PS50995">
    <property type="entry name" value="HTH_MARR_2"/>
    <property type="match status" value="1"/>
</dbReference>
<comment type="caution">
    <text evidence="7">The sequence shown here is derived from an EMBL/GenBank/DDBJ whole genome shotgun (WGS) entry which is preliminary data.</text>
</comment>
<accession>A0A9X2WFP5</accession>
<evidence type="ECO:0000256" key="4">
    <source>
        <dbReference type="ARBA" id="ARBA00023125"/>
    </source>
</evidence>
<dbReference type="InterPro" id="IPR039422">
    <property type="entry name" value="MarR/SlyA-like"/>
</dbReference>
<dbReference type="InterPro" id="IPR000835">
    <property type="entry name" value="HTH_MarR-typ"/>
</dbReference>
<comment type="subcellular location">
    <subcellularLocation>
        <location evidence="1">Cytoplasm</location>
    </subcellularLocation>
</comment>
<dbReference type="InterPro" id="IPR055166">
    <property type="entry name" value="Transc_reg_Sar_Rot_HTH"/>
</dbReference>
<dbReference type="Pfam" id="PF22381">
    <property type="entry name" value="Staph_reg_Sar_Rot"/>
    <property type="match status" value="1"/>
</dbReference>
<keyword evidence="3" id="KW-0805">Transcription regulation</keyword>
<dbReference type="GO" id="GO:0003677">
    <property type="term" value="F:DNA binding"/>
    <property type="evidence" value="ECO:0007669"/>
    <property type="project" value="UniProtKB-KW"/>
</dbReference>
<evidence type="ECO:0000313" key="8">
    <source>
        <dbReference type="Proteomes" id="UP001147830"/>
    </source>
</evidence>
<dbReference type="InterPro" id="IPR036390">
    <property type="entry name" value="WH_DNA-bd_sf"/>
</dbReference>
<dbReference type="PANTHER" id="PTHR33164:SF5">
    <property type="entry name" value="ORGANIC HYDROPEROXIDE RESISTANCE TRANSCRIPTIONAL REGULATOR"/>
    <property type="match status" value="1"/>
</dbReference>
<protein>
    <submittedName>
        <fullName evidence="7">MarR family transcriptional regulator</fullName>
    </submittedName>
</protein>
<keyword evidence="2" id="KW-0963">Cytoplasm</keyword>
<dbReference type="GO" id="GO:0006950">
    <property type="term" value="P:response to stress"/>
    <property type="evidence" value="ECO:0007669"/>
    <property type="project" value="TreeGrafter"/>
</dbReference>
<evidence type="ECO:0000313" key="7">
    <source>
        <dbReference type="EMBL" id="MCT7359589.1"/>
    </source>
</evidence>
<reference evidence="7" key="1">
    <citation type="journal article" date="2022" name="Front. Microbiol.">
        <title>Genome-based taxonomic rearrangement of Oceanobacter-related bacteria including the description of Thalassolituus hydrocarbonoclasticus sp. nov. and Thalassolituus pacificus sp. nov. and emended description of the genus Thalassolituus.</title>
        <authorList>
            <person name="Dong C."/>
            <person name="Wei L."/>
            <person name="Wang J."/>
            <person name="Lai Q."/>
            <person name="Huang Z."/>
            <person name="Shao Z."/>
        </authorList>
    </citation>
    <scope>NUCLEOTIDE SEQUENCE</scope>
    <source>
        <strain evidence="7">59MF3M-4</strain>
    </source>
</reference>
<dbReference type="EMBL" id="JAOANI010000019">
    <property type="protein sequence ID" value="MCT7359589.1"/>
    <property type="molecule type" value="Genomic_DNA"/>
</dbReference>
<evidence type="ECO:0000256" key="1">
    <source>
        <dbReference type="ARBA" id="ARBA00004496"/>
    </source>
</evidence>
<gene>
    <name evidence="7" type="ORF">NYR02_11185</name>
</gene>
<dbReference type="GO" id="GO:0003700">
    <property type="term" value="F:DNA-binding transcription factor activity"/>
    <property type="evidence" value="ECO:0007669"/>
    <property type="project" value="InterPro"/>
</dbReference>
<dbReference type="PANTHER" id="PTHR33164">
    <property type="entry name" value="TRANSCRIPTIONAL REGULATOR, MARR FAMILY"/>
    <property type="match status" value="1"/>
</dbReference>
<dbReference type="SMART" id="SM00347">
    <property type="entry name" value="HTH_MARR"/>
    <property type="match status" value="1"/>
</dbReference>
<dbReference type="FunFam" id="1.10.10.10:FF:000163">
    <property type="entry name" value="MarR family transcriptional regulator"/>
    <property type="match status" value="1"/>
</dbReference>
<dbReference type="SUPFAM" id="SSF46785">
    <property type="entry name" value="Winged helix' DNA-binding domain"/>
    <property type="match status" value="1"/>
</dbReference>
<evidence type="ECO:0000256" key="5">
    <source>
        <dbReference type="ARBA" id="ARBA00023163"/>
    </source>
</evidence>
<dbReference type="GO" id="GO:0005737">
    <property type="term" value="C:cytoplasm"/>
    <property type="evidence" value="ECO:0007669"/>
    <property type="project" value="UniProtKB-SubCell"/>
</dbReference>
<organism evidence="7 8">
    <name type="scientific">Thalassolituus pacificus</name>
    <dbReference type="NCBI Taxonomy" id="2975440"/>
    <lineage>
        <taxon>Bacteria</taxon>
        <taxon>Pseudomonadati</taxon>
        <taxon>Pseudomonadota</taxon>
        <taxon>Gammaproteobacteria</taxon>
        <taxon>Oceanospirillales</taxon>
        <taxon>Oceanospirillaceae</taxon>
        <taxon>Thalassolituus</taxon>
    </lineage>
</organism>
<keyword evidence="5" id="KW-0804">Transcription</keyword>
<dbReference type="Proteomes" id="UP001147830">
    <property type="component" value="Unassembled WGS sequence"/>
</dbReference>
<feature type="domain" description="HTH marR-type" evidence="6">
    <location>
        <begin position="12"/>
        <end position="147"/>
    </location>
</feature>
<name>A0A9X2WFP5_9GAMM</name>